<keyword evidence="10" id="KW-1015">Disulfide bond</keyword>
<dbReference type="CDD" id="cd13901">
    <property type="entry name" value="CuRO_3_MaLCC_like"/>
    <property type="match status" value="1"/>
</dbReference>
<dbReference type="FunFam" id="2.60.40.420:FF:000046">
    <property type="entry name" value="Multicopper oxidase"/>
    <property type="match status" value="1"/>
</dbReference>
<evidence type="ECO:0000256" key="6">
    <source>
        <dbReference type="ARBA" id="ARBA00022729"/>
    </source>
</evidence>
<dbReference type="PANTHER" id="PTHR11709">
    <property type="entry name" value="MULTI-COPPER OXIDASE"/>
    <property type="match status" value="1"/>
</dbReference>
<feature type="signal peptide" evidence="13">
    <location>
        <begin position="1"/>
        <end position="17"/>
    </location>
</feature>
<organism evidence="17 18">
    <name type="scientific">Penicillium frequentans</name>
    <dbReference type="NCBI Taxonomy" id="3151616"/>
    <lineage>
        <taxon>Eukaryota</taxon>
        <taxon>Fungi</taxon>
        <taxon>Dikarya</taxon>
        <taxon>Ascomycota</taxon>
        <taxon>Pezizomycotina</taxon>
        <taxon>Eurotiomycetes</taxon>
        <taxon>Eurotiomycetidae</taxon>
        <taxon>Eurotiales</taxon>
        <taxon>Aspergillaceae</taxon>
        <taxon>Penicillium</taxon>
    </lineage>
</organism>
<dbReference type="CDD" id="cd13880">
    <property type="entry name" value="CuRO_2_MaLCC_like"/>
    <property type="match status" value="1"/>
</dbReference>
<keyword evidence="5" id="KW-0479">Metal-binding</keyword>
<protein>
    <recommendedName>
        <fullName evidence="4">laccase</fullName>
        <ecNumber evidence="4">1.10.3.2</ecNumber>
    </recommendedName>
</protein>
<sequence length="562" mass="62810">MKLQSLLCLAYALGAAALHIPLVERQPSSKSKRCSGNTAKTRSKWCDYDIHTDYDSVVPYTGVTREYTFNIDDVTVAPDGFSRPAMAINGQIPGPTVYADWGDEVVIHVNNHMTTSENGTSIHWHGMRQLNTNQNDGVVSITQCPTAPGSSMTYRWRATQYGSSWYHSHIGLQAWEGVHGGIVINGPASANYDHDTGTMILSDWCHQTADELYHSAQVTGPPTLDNGLINGTNVYGDLGSRFKMQVNKGESYRLRIVNAAIDTHFKFMIDNHTLTVISMDLVPIQPYTTNFINLGMGQRYDVIVTANQQKIASDFWIRAIPQTSCSENDNVDNIKGIFHYNKKAGTPATSAYNFVDGCVDEDMSNLVPIVQKSVSAANWEGLEDVVVGFNSDNLFRWYLNSTTMEIEWNNPTLQQIHNRVTHFSNSSGVIEIPNAGEWVYLMINTTLPIAHPIHLHGHDFYILAQGTNPWDGETLTRNPPRRDTAMLESAGYLLLAFETDNPGAWLMHCHIGWHTSEGFALQFVEQYDKIPNLIDYSSLQQNCQAWNKYDKAFGVEQEDSGI</sequence>
<feature type="chain" id="PRO_5042174880" description="laccase" evidence="13">
    <location>
        <begin position="18"/>
        <end position="562"/>
    </location>
</feature>
<accession>A0AAD6D4T9</accession>
<evidence type="ECO:0000256" key="2">
    <source>
        <dbReference type="ARBA" id="ARBA00001935"/>
    </source>
</evidence>
<dbReference type="Pfam" id="PF07731">
    <property type="entry name" value="Cu-oxidase_2"/>
    <property type="match status" value="1"/>
</dbReference>
<evidence type="ECO:0000256" key="7">
    <source>
        <dbReference type="ARBA" id="ARBA00022737"/>
    </source>
</evidence>
<dbReference type="InterPro" id="IPR011706">
    <property type="entry name" value="Cu-oxidase_C"/>
</dbReference>
<dbReference type="Gene3D" id="2.60.40.420">
    <property type="entry name" value="Cupredoxins - blue copper proteins"/>
    <property type="match status" value="3"/>
</dbReference>
<evidence type="ECO:0000256" key="4">
    <source>
        <dbReference type="ARBA" id="ARBA00012297"/>
    </source>
</evidence>
<comment type="caution">
    <text evidence="17">The sequence shown here is derived from an EMBL/GenBank/DDBJ whole genome shotgun (WGS) entry which is preliminary data.</text>
</comment>
<evidence type="ECO:0000256" key="9">
    <source>
        <dbReference type="ARBA" id="ARBA00023008"/>
    </source>
</evidence>
<dbReference type="SUPFAM" id="SSF49503">
    <property type="entry name" value="Cupredoxins"/>
    <property type="match status" value="3"/>
</dbReference>
<keyword evidence="18" id="KW-1185">Reference proteome</keyword>
<keyword evidence="9" id="KW-0186">Copper</keyword>
<proteinExistence type="inferred from homology"/>
<evidence type="ECO:0000259" key="14">
    <source>
        <dbReference type="Pfam" id="PF00394"/>
    </source>
</evidence>
<dbReference type="InterPro" id="IPR011707">
    <property type="entry name" value="Cu-oxidase-like_N"/>
</dbReference>
<keyword evidence="12" id="KW-0439">Lignin degradation</keyword>
<comment type="cofactor">
    <cofactor evidence="2">
        <name>Cu cation</name>
        <dbReference type="ChEBI" id="CHEBI:23378"/>
    </cofactor>
</comment>
<name>A0AAD6D4T9_9EURO</name>
<evidence type="ECO:0000256" key="10">
    <source>
        <dbReference type="ARBA" id="ARBA00023157"/>
    </source>
</evidence>
<dbReference type="FunFam" id="2.60.40.420:FF:000038">
    <property type="entry name" value="Extracellular dihydrogeodin oxidase/laccase"/>
    <property type="match status" value="1"/>
</dbReference>
<dbReference type="InterPro" id="IPR045087">
    <property type="entry name" value="Cu-oxidase_fam"/>
</dbReference>
<reference evidence="17 18" key="1">
    <citation type="journal article" date="2023" name="IMA Fungus">
        <title>Comparative genomic study of the Penicillium genus elucidates a diverse pangenome and 15 lateral gene transfer events.</title>
        <authorList>
            <person name="Petersen C."/>
            <person name="Sorensen T."/>
            <person name="Nielsen M.R."/>
            <person name="Sondergaard T.E."/>
            <person name="Sorensen J.L."/>
            <person name="Fitzpatrick D.A."/>
            <person name="Frisvad J.C."/>
            <person name="Nielsen K.L."/>
        </authorList>
    </citation>
    <scope>NUCLEOTIDE SEQUENCE [LARGE SCALE GENOMIC DNA]</scope>
    <source>
        <strain evidence="17 18">IBT 35679</strain>
    </source>
</reference>
<keyword evidence="7" id="KW-0677">Repeat</keyword>
<dbReference type="Pfam" id="PF00394">
    <property type="entry name" value="Cu-oxidase"/>
    <property type="match status" value="1"/>
</dbReference>
<dbReference type="CDD" id="cd13854">
    <property type="entry name" value="CuRO_1_MaLCC_like"/>
    <property type="match status" value="1"/>
</dbReference>
<comment type="catalytic activity">
    <reaction evidence="1">
        <text>4 hydroquinone + O2 = 4 benzosemiquinone + 2 H2O</text>
        <dbReference type="Rhea" id="RHEA:11276"/>
        <dbReference type="ChEBI" id="CHEBI:15377"/>
        <dbReference type="ChEBI" id="CHEBI:15379"/>
        <dbReference type="ChEBI" id="CHEBI:17594"/>
        <dbReference type="ChEBI" id="CHEBI:17977"/>
        <dbReference type="EC" id="1.10.3.2"/>
    </reaction>
</comment>
<dbReference type="InterPro" id="IPR008972">
    <property type="entry name" value="Cupredoxin"/>
</dbReference>
<evidence type="ECO:0000313" key="17">
    <source>
        <dbReference type="EMBL" id="KAJ5553462.1"/>
    </source>
</evidence>
<dbReference type="GO" id="GO:0052716">
    <property type="term" value="F:hydroquinone:oxygen oxidoreductase activity"/>
    <property type="evidence" value="ECO:0007669"/>
    <property type="project" value="UniProtKB-EC"/>
</dbReference>
<dbReference type="Pfam" id="PF07732">
    <property type="entry name" value="Cu-oxidase_3"/>
    <property type="match status" value="1"/>
</dbReference>
<evidence type="ECO:0000256" key="12">
    <source>
        <dbReference type="ARBA" id="ARBA00023185"/>
    </source>
</evidence>
<evidence type="ECO:0000256" key="1">
    <source>
        <dbReference type="ARBA" id="ARBA00000349"/>
    </source>
</evidence>
<comment type="similarity">
    <text evidence="3">Belongs to the multicopper oxidase family.</text>
</comment>
<dbReference type="Proteomes" id="UP001220324">
    <property type="component" value="Unassembled WGS sequence"/>
</dbReference>
<dbReference type="EC" id="1.10.3.2" evidence="4"/>
<evidence type="ECO:0000256" key="13">
    <source>
        <dbReference type="SAM" id="SignalP"/>
    </source>
</evidence>
<evidence type="ECO:0000313" key="18">
    <source>
        <dbReference type="Proteomes" id="UP001220324"/>
    </source>
</evidence>
<evidence type="ECO:0000259" key="15">
    <source>
        <dbReference type="Pfam" id="PF07731"/>
    </source>
</evidence>
<evidence type="ECO:0000259" key="16">
    <source>
        <dbReference type="Pfam" id="PF07732"/>
    </source>
</evidence>
<keyword evidence="11" id="KW-0325">Glycoprotein</keyword>
<feature type="domain" description="Plastocyanin-like" evidence="15">
    <location>
        <begin position="406"/>
        <end position="526"/>
    </location>
</feature>
<dbReference type="PANTHER" id="PTHR11709:SF502">
    <property type="entry name" value="MULTICOPPER OXIDASE"/>
    <property type="match status" value="1"/>
</dbReference>
<evidence type="ECO:0000256" key="3">
    <source>
        <dbReference type="ARBA" id="ARBA00010609"/>
    </source>
</evidence>
<dbReference type="EMBL" id="JAQIZZ010000002">
    <property type="protein sequence ID" value="KAJ5553462.1"/>
    <property type="molecule type" value="Genomic_DNA"/>
</dbReference>
<feature type="domain" description="Plastocyanin-like" evidence="16">
    <location>
        <begin position="72"/>
        <end position="188"/>
    </location>
</feature>
<keyword evidence="6 13" id="KW-0732">Signal</keyword>
<evidence type="ECO:0000256" key="5">
    <source>
        <dbReference type="ARBA" id="ARBA00022723"/>
    </source>
</evidence>
<dbReference type="AlphaFoldDB" id="A0AAD6D4T9"/>
<feature type="domain" description="Plastocyanin-like" evidence="14">
    <location>
        <begin position="198"/>
        <end position="342"/>
    </location>
</feature>
<evidence type="ECO:0000256" key="11">
    <source>
        <dbReference type="ARBA" id="ARBA00023180"/>
    </source>
</evidence>
<evidence type="ECO:0000256" key="8">
    <source>
        <dbReference type="ARBA" id="ARBA00023002"/>
    </source>
</evidence>
<dbReference type="GO" id="GO:0046274">
    <property type="term" value="P:lignin catabolic process"/>
    <property type="evidence" value="ECO:0007669"/>
    <property type="project" value="UniProtKB-KW"/>
</dbReference>
<dbReference type="GO" id="GO:0005507">
    <property type="term" value="F:copper ion binding"/>
    <property type="evidence" value="ECO:0007669"/>
    <property type="project" value="InterPro"/>
</dbReference>
<dbReference type="FunFam" id="2.60.40.420:FF:000021">
    <property type="entry name" value="Extracellular dihydrogeodin oxidase/laccase"/>
    <property type="match status" value="1"/>
</dbReference>
<keyword evidence="8" id="KW-0560">Oxidoreductase</keyword>
<dbReference type="InterPro" id="IPR001117">
    <property type="entry name" value="Cu-oxidase_2nd"/>
</dbReference>
<gene>
    <name evidence="17" type="ORF">N7494_002840</name>
</gene>